<dbReference type="Gene3D" id="2.60.40.420">
    <property type="entry name" value="Cupredoxins - blue copper proteins"/>
    <property type="match status" value="1"/>
</dbReference>
<evidence type="ECO:0000313" key="2">
    <source>
        <dbReference type="Proteomes" id="UP001501565"/>
    </source>
</evidence>
<dbReference type="Proteomes" id="UP001501565">
    <property type="component" value="Unassembled WGS sequence"/>
</dbReference>
<organism evidence="1 2">
    <name type="scientific">Litoribacillus peritrichatus</name>
    <dbReference type="NCBI Taxonomy" id="718191"/>
    <lineage>
        <taxon>Bacteria</taxon>
        <taxon>Pseudomonadati</taxon>
        <taxon>Pseudomonadota</taxon>
        <taxon>Gammaproteobacteria</taxon>
        <taxon>Oceanospirillales</taxon>
        <taxon>Oceanospirillaceae</taxon>
        <taxon>Litoribacillus</taxon>
    </lineage>
</organism>
<reference evidence="2" key="1">
    <citation type="journal article" date="2019" name="Int. J. Syst. Evol. Microbiol.">
        <title>The Global Catalogue of Microorganisms (GCM) 10K type strain sequencing project: providing services to taxonomists for standard genome sequencing and annotation.</title>
        <authorList>
            <consortium name="The Broad Institute Genomics Platform"/>
            <consortium name="The Broad Institute Genome Sequencing Center for Infectious Disease"/>
            <person name="Wu L."/>
            <person name="Ma J."/>
        </authorList>
    </citation>
    <scope>NUCLEOTIDE SEQUENCE [LARGE SCALE GENOMIC DNA]</scope>
    <source>
        <strain evidence="2">JCM 17551</strain>
    </source>
</reference>
<proteinExistence type="predicted"/>
<evidence type="ECO:0000313" key="1">
    <source>
        <dbReference type="EMBL" id="GAA3929069.1"/>
    </source>
</evidence>
<gene>
    <name evidence="1" type="ORF">GCM10022277_26980</name>
</gene>
<dbReference type="SUPFAM" id="SSF49503">
    <property type="entry name" value="Cupredoxins"/>
    <property type="match status" value="1"/>
</dbReference>
<keyword evidence="2" id="KW-1185">Reference proteome</keyword>
<protein>
    <submittedName>
        <fullName evidence="1">Uncharacterized protein</fullName>
    </submittedName>
</protein>
<comment type="caution">
    <text evidence="1">The sequence shown here is derived from an EMBL/GenBank/DDBJ whole genome shotgun (WGS) entry which is preliminary data.</text>
</comment>
<dbReference type="EMBL" id="BAABBN010000007">
    <property type="protein sequence ID" value="GAA3929069.1"/>
    <property type="molecule type" value="Genomic_DNA"/>
</dbReference>
<sequence>MMVNHPNMHHGPGGNSITVNPSETGILNWKFHQTYQIEAACNIPGHYEAGMFSPISIMEGN</sequence>
<name>A0ABP7MUP8_9GAMM</name>
<dbReference type="InterPro" id="IPR008972">
    <property type="entry name" value="Cupredoxin"/>
</dbReference>
<accession>A0ABP7MUP8</accession>